<dbReference type="Proteomes" id="UP001140453">
    <property type="component" value="Unassembled WGS sequence"/>
</dbReference>
<feature type="compositionally biased region" description="Polar residues" evidence="1">
    <location>
        <begin position="167"/>
        <end position="183"/>
    </location>
</feature>
<evidence type="ECO:0008006" key="4">
    <source>
        <dbReference type="Google" id="ProtNLM"/>
    </source>
</evidence>
<accession>A0A9W8Z1S1</accession>
<feature type="region of interest" description="Disordered" evidence="1">
    <location>
        <begin position="480"/>
        <end position="505"/>
    </location>
</feature>
<dbReference type="EMBL" id="JAPEVB010000001">
    <property type="protein sequence ID" value="KAJ4397286.1"/>
    <property type="molecule type" value="Genomic_DNA"/>
</dbReference>
<feature type="compositionally biased region" description="Polar residues" evidence="1">
    <location>
        <begin position="29"/>
        <end position="39"/>
    </location>
</feature>
<evidence type="ECO:0000313" key="3">
    <source>
        <dbReference type="Proteomes" id="UP001140453"/>
    </source>
</evidence>
<protein>
    <recommendedName>
        <fullName evidence="4">Acetylserotonin methytransferase-like protein</fullName>
    </recommendedName>
</protein>
<feature type="compositionally biased region" description="Low complexity" evidence="1">
    <location>
        <begin position="194"/>
        <end position="204"/>
    </location>
</feature>
<sequence>MNNTPGPRPSIDSISRDLPPKAGRRTPSEAKTSTQNGSKKTVPASGPATAVAIDSAAANTSPSIATPPEPIIQRPAPAAVIDPPPRCGTAFSEAQTLVRENSTVSRNSIAKLPISPDPNQHGEAAAPIRSIFPEYNPALPLAQQNYYPTQTSPTGIPREAISRRLYSPTSDSHPTSPRNGNNPQSPPLHSPRSTNTTNTAATGTRKWPPARTNEPAHPSAPPEISSTEQLREYWKVANGWKAAASEGRVYTFKVSCERDAPVYTLASKTQQPFYRLKLDPTSTSAYVRMARFDPTKVYKPPVPPKDGAGGSSESLSMSGSKETSAKGWQEVLATTLEGSERRHAPNDGLVAMLFPSVAAKVAMDTQYTNPAANATAERECARLVWDDDSGLHFLVHPALAMPFCVTVERNPTWSRTEYTLEHIESPQHLARLTKDGTGTGWLEIDTGIASKIDSVYLADVAVAALVLVAHADGEFNRVEVFEPPPESGRSSRHERSSSRISRLSSRIGTGEKKKIGKSRLEEFEIDLESQASDLKKHSSKDKDGVPSCARIIISVLGALFKCFIWCATVAFKALTGLIGLFAKCVTSEKL</sequence>
<name>A0A9W8Z1S1_9PEZI</name>
<feature type="region of interest" description="Disordered" evidence="1">
    <location>
        <begin position="297"/>
        <end position="323"/>
    </location>
</feature>
<proteinExistence type="predicted"/>
<organism evidence="2 3">
    <name type="scientific">Gnomoniopsis smithogilvyi</name>
    <dbReference type="NCBI Taxonomy" id="1191159"/>
    <lineage>
        <taxon>Eukaryota</taxon>
        <taxon>Fungi</taxon>
        <taxon>Dikarya</taxon>
        <taxon>Ascomycota</taxon>
        <taxon>Pezizomycotina</taxon>
        <taxon>Sordariomycetes</taxon>
        <taxon>Sordariomycetidae</taxon>
        <taxon>Diaporthales</taxon>
        <taxon>Gnomoniaceae</taxon>
        <taxon>Gnomoniopsis</taxon>
    </lineage>
</organism>
<gene>
    <name evidence="2" type="ORF">N0V93_001510</name>
</gene>
<feature type="compositionally biased region" description="Low complexity" evidence="1">
    <location>
        <begin position="311"/>
        <end position="320"/>
    </location>
</feature>
<dbReference type="OrthoDB" id="5383338at2759"/>
<feature type="region of interest" description="Disordered" evidence="1">
    <location>
        <begin position="1"/>
        <end position="88"/>
    </location>
</feature>
<evidence type="ECO:0000313" key="2">
    <source>
        <dbReference type="EMBL" id="KAJ4397286.1"/>
    </source>
</evidence>
<evidence type="ECO:0000256" key="1">
    <source>
        <dbReference type="SAM" id="MobiDB-lite"/>
    </source>
</evidence>
<feature type="region of interest" description="Disordered" evidence="1">
    <location>
        <begin position="166"/>
        <end position="227"/>
    </location>
</feature>
<reference evidence="2" key="1">
    <citation type="submission" date="2022-10" db="EMBL/GenBank/DDBJ databases">
        <title>Tapping the CABI collections for fungal endophytes: first genome assemblies for Collariella, Neodidymelliopsis, Ascochyta clinopodiicola, Didymella pomorum, Didymosphaeria variabile, Neocosmospora piperis and Neocucurbitaria cava.</title>
        <authorList>
            <person name="Hill R."/>
        </authorList>
    </citation>
    <scope>NUCLEOTIDE SEQUENCE</scope>
    <source>
        <strain evidence="2">IMI 355082</strain>
    </source>
</reference>
<dbReference type="AlphaFoldDB" id="A0A9W8Z1S1"/>
<keyword evidence="3" id="KW-1185">Reference proteome</keyword>
<comment type="caution">
    <text evidence="2">The sequence shown here is derived from an EMBL/GenBank/DDBJ whole genome shotgun (WGS) entry which is preliminary data.</text>
</comment>